<evidence type="ECO:0000256" key="1">
    <source>
        <dbReference type="SAM" id="MobiDB-lite"/>
    </source>
</evidence>
<evidence type="ECO:0000313" key="2">
    <source>
        <dbReference type="EMBL" id="CAB4973770.1"/>
    </source>
</evidence>
<sequence>MRFVLVPGLLDETARNKGPDHAIDVHAPDRADPPSRDRLPVGDHGEGLERGLGEPRLLAVEHPALDEGRAFGPRVVAPSAGDLA</sequence>
<dbReference type="EMBL" id="CAFBNE010000235">
    <property type="protein sequence ID" value="CAB4973770.1"/>
    <property type="molecule type" value="Genomic_DNA"/>
</dbReference>
<name>A0A6J7LY13_9ZZZZ</name>
<organism evidence="2">
    <name type="scientific">freshwater metagenome</name>
    <dbReference type="NCBI Taxonomy" id="449393"/>
    <lineage>
        <taxon>unclassified sequences</taxon>
        <taxon>metagenomes</taxon>
        <taxon>ecological metagenomes</taxon>
    </lineage>
</organism>
<reference evidence="2" key="1">
    <citation type="submission" date="2020-05" db="EMBL/GenBank/DDBJ databases">
        <authorList>
            <person name="Chiriac C."/>
            <person name="Salcher M."/>
            <person name="Ghai R."/>
            <person name="Kavagutti S V."/>
        </authorList>
    </citation>
    <scope>NUCLEOTIDE SEQUENCE</scope>
</reference>
<dbReference type="AlphaFoldDB" id="A0A6J7LY13"/>
<accession>A0A6J7LY13</accession>
<proteinExistence type="predicted"/>
<protein>
    <submittedName>
        <fullName evidence="2">Unannotated protein</fullName>
    </submittedName>
</protein>
<gene>
    <name evidence="2" type="ORF">UFOPK3772_03571</name>
</gene>
<feature type="region of interest" description="Disordered" evidence="1">
    <location>
        <begin position="14"/>
        <end position="50"/>
    </location>
</feature>